<evidence type="ECO:0000256" key="3">
    <source>
        <dbReference type="ARBA" id="ARBA00022448"/>
    </source>
</evidence>
<dbReference type="InterPro" id="IPR005644">
    <property type="entry name" value="NolW-like"/>
</dbReference>
<evidence type="ECO:0000259" key="13">
    <source>
        <dbReference type="Pfam" id="PF03958"/>
    </source>
</evidence>
<protein>
    <submittedName>
        <fullName evidence="14">Type II secretion system secretin GspD</fullName>
    </submittedName>
</protein>
<dbReference type="PANTHER" id="PTHR30332">
    <property type="entry name" value="PROBABLE GENERAL SECRETION PATHWAY PROTEIN D"/>
    <property type="match status" value="1"/>
</dbReference>
<dbReference type="Gene3D" id="3.30.1370.120">
    <property type="match status" value="3"/>
</dbReference>
<dbReference type="InterPro" id="IPR013356">
    <property type="entry name" value="T2SS_GspD"/>
</dbReference>
<dbReference type="GO" id="GO:0015628">
    <property type="term" value="P:protein secretion by the type II secretion system"/>
    <property type="evidence" value="ECO:0007669"/>
    <property type="project" value="InterPro"/>
</dbReference>
<evidence type="ECO:0000259" key="12">
    <source>
        <dbReference type="Pfam" id="PF00263"/>
    </source>
</evidence>
<feature type="region of interest" description="Disordered" evidence="10">
    <location>
        <begin position="44"/>
        <end position="94"/>
    </location>
</feature>
<comment type="subcellular location">
    <subcellularLocation>
        <location evidence="1 9">Cell outer membrane</location>
    </subcellularLocation>
</comment>
<evidence type="ECO:0000256" key="11">
    <source>
        <dbReference type="SAM" id="SignalP"/>
    </source>
</evidence>
<comment type="similarity">
    <text evidence="2">Belongs to the bacterial secretin family. GSP D subfamily.</text>
</comment>
<dbReference type="AlphaFoldDB" id="A0A858ZPR0"/>
<evidence type="ECO:0000256" key="10">
    <source>
        <dbReference type="SAM" id="MobiDB-lite"/>
    </source>
</evidence>
<dbReference type="GO" id="GO:0015627">
    <property type="term" value="C:type II protein secretion system complex"/>
    <property type="evidence" value="ECO:0007669"/>
    <property type="project" value="InterPro"/>
</dbReference>
<dbReference type="PROSITE" id="PS51257">
    <property type="entry name" value="PROKAR_LIPOPROTEIN"/>
    <property type="match status" value="1"/>
</dbReference>
<feature type="region of interest" description="Disordered" evidence="10">
    <location>
        <begin position="314"/>
        <end position="337"/>
    </location>
</feature>
<sequence>MNIRPSLLVLALLATGCASTNGTPGAARAPADVKPVQHPLERAKEQTMVSQGQGDQADNADQTGKPEPASQAKAASTGTKLYPGNDQLFKRDLAPPKDPVLARGDRVSLNFENVSVAGLAQALLGDLLKLNYTVDAGGDTVVSLRTSQPLLRSQVLDVLDTVLLPHDLAIVRDNVGVYHVTKRAVTVGARPVVGASKFKDLAGSGTVIVPLNHIAAAEMAKILAPLAPREAIVYVDSLRNLLVLQGSKAQLAGWLEMVEAFDVDFLAGMSLGVFVLENANVNVVRDALQAMLGAGGDKAADPYGGSAGAASAPASGAAGATTGGGSPGAGAQAAAAGSPASGAGPLNGLIRVFPVERLNALVVVTPRSHLLPQVESWIRRLDRPTDTLEPHLFVYPVQNGSAVHLAEMLNGLFGGGGAAAARPGVAAGSAPAQFAAATSAQGTQPSMATSMTSTASTGMAQTGGLTGSGLGASQGTLARPGGAAATGPQLSTVSQLEGNVRVVADDKRNALLIRAPRAEYRRIEQALRELDKAPTQVLIEASIVEVSLTGNLKYGVEWFIQNSLSGDRTGQALLNMNNSGSIGPQQPGFSYTILNKAGAVRATLNALAANSQLRVLSNPSVLVLDNHSATILVGKQQPIKQSTTVTTGNLVTESIVYKDTGVMLSVTPSVNAGGLVTLDINQQVTDVGDVDAATGQRSFLTRQIQSRVAVRSGDPIVLGGVMSENQSTGNSGVPGLRDVPVLGALFSTDTTTSARTELLVVLTPRALEDDDALRAASAEMRDRMRTMSLQGLLVPASAAKPPEGGAPLKPESPQ</sequence>
<evidence type="ECO:0000313" key="14">
    <source>
        <dbReference type="EMBL" id="QKD42778.1"/>
    </source>
</evidence>
<keyword evidence="6" id="KW-0653">Protein transport</keyword>
<proteinExistence type="inferred from homology"/>
<keyword evidence="7" id="KW-0472">Membrane</keyword>
<evidence type="ECO:0000313" key="15">
    <source>
        <dbReference type="Proteomes" id="UP000500755"/>
    </source>
</evidence>
<gene>
    <name evidence="14" type="primary">gspD</name>
    <name evidence="14" type="ORF">HF896_03765</name>
</gene>
<dbReference type="PRINTS" id="PR00811">
    <property type="entry name" value="BCTERIALGSPD"/>
</dbReference>
<name>A0A858ZPR0_9BURK</name>
<keyword evidence="3 9" id="KW-0813">Transport</keyword>
<dbReference type="Gene3D" id="3.55.50.30">
    <property type="match status" value="1"/>
</dbReference>
<organism evidence="14 15">
    <name type="scientific">Alicycliphilus denitrificans</name>
    <dbReference type="NCBI Taxonomy" id="179636"/>
    <lineage>
        <taxon>Bacteria</taxon>
        <taxon>Pseudomonadati</taxon>
        <taxon>Pseudomonadota</taxon>
        <taxon>Betaproteobacteria</taxon>
        <taxon>Burkholderiales</taxon>
        <taxon>Comamonadaceae</taxon>
        <taxon>Alicycliphilus</taxon>
    </lineage>
</organism>
<keyword evidence="4" id="KW-1134">Transmembrane beta strand</keyword>
<dbReference type="GO" id="GO:0009279">
    <property type="term" value="C:cell outer membrane"/>
    <property type="evidence" value="ECO:0007669"/>
    <property type="project" value="UniProtKB-SubCell"/>
</dbReference>
<evidence type="ECO:0000256" key="5">
    <source>
        <dbReference type="ARBA" id="ARBA00022729"/>
    </source>
</evidence>
<keyword evidence="5 11" id="KW-0732">Signal</keyword>
<feature type="domain" description="NolW-like" evidence="13">
    <location>
        <begin position="273"/>
        <end position="385"/>
    </location>
</feature>
<feature type="chain" id="PRO_5032792865" evidence="11">
    <location>
        <begin position="21"/>
        <end position="814"/>
    </location>
</feature>
<feature type="signal peptide" evidence="11">
    <location>
        <begin position="1"/>
        <end position="20"/>
    </location>
</feature>
<evidence type="ECO:0000256" key="4">
    <source>
        <dbReference type="ARBA" id="ARBA00022452"/>
    </source>
</evidence>
<dbReference type="InterPro" id="IPR001775">
    <property type="entry name" value="GspD/PilQ"/>
</dbReference>
<reference evidence="14 15" key="1">
    <citation type="submission" date="2020-05" db="EMBL/GenBank/DDBJ databases">
        <title>Complete genome sequence of Alicycliphilus denitrificans DP3.</title>
        <authorList>
            <person name="Chen X."/>
        </authorList>
    </citation>
    <scope>NUCLEOTIDE SEQUENCE [LARGE SCALE GENOMIC DNA]</scope>
    <source>
        <strain evidence="14 15">DP3</strain>
    </source>
</reference>
<feature type="domain" description="NolW-like" evidence="13">
    <location>
        <begin position="393"/>
        <end position="536"/>
    </location>
</feature>
<keyword evidence="8" id="KW-0998">Cell outer membrane</keyword>
<feature type="compositionally biased region" description="Low complexity" evidence="10">
    <location>
        <begin position="51"/>
        <end position="62"/>
    </location>
</feature>
<dbReference type="InterPro" id="IPR004846">
    <property type="entry name" value="T2SS/T3SS_dom"/>
</dbReference>
<evidence type="ECO:0000256" key="1">
    <source>
        <dbReference type="ARBA" id="ARBA00004442"/>
    </source>
</evidence>
<feature type="domain" description="Type II/III secretion system secretin-like" evidence="12">
    <location>
        <begin position="606"/>
        <end position="766"/>
    </location>
</feature>
<dbReference type="Pfam" id="PF03958">
    <property type="entry name" value="Secretin_N"/>
    <property type="match status" value="2"/>
</dbReference>
<evidence type="ECO:0000256" key="2">
    <source>
        <dbReference type="ARBA" id="ARBA00006980"/>
    </source>
</evidence>
<dbReference type="NCBIfam" id="TIGR02517">
    <property type="entry name" value="type_II_gspD"/>
    <property type="match status" value="1"/>
</dbReference>
<keyword evidence="4" id="KW-0812">Transmembrane</keyword>
<dbReference type="InterPro" id="IPR050810">
    <property type="entry name" value="Bact_Secretion_Sys_Channel"/>
</dbReference>
<dbReference type="PANTHER" id="PTHR30332:SF25">
    <property type="entry name" value="SECRETIN XPSD"/>
    <property type="match status" value="1"/>
</dbReference>
<evidence type="ECO:0000256" key="9">
    <source>
        <dbReference type="RuleBase" id="RU004004"/>
    </source>
</evidence>
<evidence type="ECO:0000256" key="6">
    <source>
        <dbReference type="ARBA" id="ARBA00022927"/>
    </source>
</evidence>
<dbReference type="InterPro" id="IPR038591">
    <property type="entry name" value="NolW-like_sf"/>
</dbReference>
<dbReference type="Proteomes" id="UP000500755">
    <property type="component" value="Chromosome"/>
</dbReference>
<dbReference type="EMBL" id="CP051298">
    <property type="protein sequence ID" value="QKD42778.1"/>
    <property type="molecule type" value="Genomic_DNA"/>
</dbReference>
<evidence type="ECO:0000256" key="7">
    <source>
        <dbReference type="ARBA" id="ARBA00023136"/>
    </source>
</evidence>
<evidence type="ECO:0000256" key="8">
    <source>
        <dbReference type="ARBA" id="ARBA00023237"/>
    </source>
</evidence>
<accession>A0A858ZPR0</accession>
<feature type="region of interest" description="Disordered" evidence="10">
    <location>
        <begin position="795"/>
        <end position="814"/>
    </location>
</feature>
<dbReference type="Pfam" id="PF00263">
    <property type="entry name" value="Secretin"/>
    <property type="match status" value="1"/>
</dbReference>